<proteinExistence type="predicted"/>
<gene>
    <name evidence="1" type="ORF">BACERE00174_00279</name>
</gene>
<name>A0A7D8H8A3_9BACI</name>
<evidence type="ECO:0000313" key="1">
    <source>
        <dbReference type="EMBL" id="SMD60845.1"/>
    </source>
</evidence>
<dbReference type="Proteomes" id="UP000194422">
    <property type="component" value="Unassembled WGS sequence"/>
</dbReference>
<evidence type="ECO:0000313" key="2">
    <source>
        <dbReference type="Proteomes" id="UP000194422"/>
    </source>
</evidence>
<comment type="caution">
    <text evidence="1">The sequence shown here is derived from an EMBL/GenBank/DDBJ whole genome shotgun (WGS) entry which is preliminary data.</text>
</comment>
<dbReference type="AlphaFoldDB" id="A0A7D8H8A3"/>
<protein>
    <submittedName>
        <fullName evidence="1">Uncharacterized protein</fullName>
    </submittedName>
</protein>
<reference evidence="1 2" key="1">
    <citation type="submission" date="2017-04" db="EMBL/GenBank/DDBJ databases">
        <authorList>
            <person name="Criscuolo A."/>
        </authorList>
    </citation>
    <scope>NUCLEOTIDE SEQUENCE [LARGE SCALE GENOMIC DNA]</scope>
    <source>
        <strain evidence="1">16-00174</strain>
    </source>
</reference>
<organism evidence="1 2">
    <name type="scientific">Bacillus paranthracis</name>
    <dbReference type="NCBI Taxonomy" id="2026186"/>
    <lineage>
        <taxon>Bacteria</taxon>
        <taxon>Bacillati</taxon>
        <taxon>Bacillota</taxon>
        <taxon>Bacilli</taxon>
        <taxon>Bacillales</taxon>
        <taxon>Bacillaceae</taxon>
        <taxon>Bacillus</taxon>
        <taxon>Bacillus cereus group</taxon>
    </lineage>
</organism>
<accession>A0A7D8H8A3</accession>
<dbReference type="EMBL" id="FWYW01000030">
    <property type="protein sequence ID" value="SMD60845.1"/>
    <property type="molecule type" value="Genomic_DNA"/>
</dbReference>
<sequence length="129" mass="14964">MCSSRVACCKTVKGRSTGDWCILKCNISSVRNRIWIWQRNDSRLESYCTRSTIIDCSKRYTSGRICICLWYVIYHYSARYKGSPIRENVCQNNVIGGKKSGIRDSNCISENVSNCSYTFIHAFRCLYIR</sequence>